<dbReference type="Proteomes" id="UP000744676">
    <property type="component" value="Unassembled WGS sequence"/>
</dbReference>
<sequence>MTYAIGLTDIAHGNKVYLKKVRTDLSAPEGPDEKEEIDFGREMRSRISQLEVNFAYLVVENKKLRRIVAKQQTPIQVKTGAQKRWSEAAQEGEPRVPNFGPNRKAPSPDEFRREQIQKPTKDNVKAATATRVLEPSPAKRFARPLAVILKPDPAWENLNNINDNDVRKARGILDKKVAPTKIVGIRESKKENINVEIKNFQADTVATLS</sequence>
<comment type="caution">
    <text evidence="1">The sequence shown here is derived from an EMBL/GenBank/DDBJ whole genome shotgun (WGS) entry which is preliminary data.</text>
</comment>
<proteinExistence type="predicted"/>
<evidence type="ECO:0000313" key="2">
    <source>
        <dbReference type="Proteomes" id="UP000744676"/>
    </source>
</evidence>
<accession>A0ACB6V4A7</accession>
<evidence type="ECO:0000313" key="1">
    <source>
        <dbReference type="EMBL" id="KAF5097418.1"/>
    </source>
</evidence>
<gene>
    <name evidence="1" type="ORF">D0Z00_002406</name>
</gene>
<keyword evidence="2" id="KW-1185">Reference proteome</keyword>
<dbReference type="EMBL" id="QVQA01000066">
    <property type="protein sequence ID" value="KAF5097418.1"/>
    <property type="molecule type" value="Genomic_DNA"/>
</dbReference>
<reference evidence="1 2" key="1">
    <citation type="journal article" date="2020" name="Front. Microbiol.">
        <title>Phenotypic and Genetic Characterization of the Cheese Ripening Yeast Geotrichum candidum.</title>
        <authorList>
            <person name="Perkins V."/>
            <person name="Vignola S."/>
            <person name="Lessard M.H."/>
            <person name="Plante P.L."/>
            <person name="Corbeil J."/>
            <person name="Dugat-Bony E."/>
            <person name="Frenette M."/>
            <person name="Labrie S."/>
        </authorList>
    </citation>
    <scope>NUCLEOTIDE SEQUENCE [LARGE SCALE GENOMIC DNA]</scope>
    <source>
        <strain evidence="1 2">LMA-1147</strain>
    </source>
</reference>
<name>A0ACB6V4A7_9ASCO</name>
<protein>
    <submittedName>
        <fullName evidence="1">Uncharacterized protein</fullName>
    </submittedName>
</protein>
<organism evidence="1 2">
    <name type="scientific">Geotrichum galactomycetum</name>
    <dbReference type="NCBI Taxonomy" id="27317"/>
    <lineage>
        <taxon>Eukaryota</taxon>
        <taxon>Fungi</taxon>
        <taxon>Dikarya</taxon>
        <taxon>Ascomycota</taxon>
        <taxon>Saccharomycotina</taxon>
        <taxon>Dipodascomycetes</taxon>
        <taxon>Dipodascales</taxon>
        <taxon>Dipodascaceae</taxon>
        <taxon>Geotrichum</taxon>
    </lineage>
</organism>